<sequence>MDHSTISFFNIVASNKFIMPLLLYMKKVREITPLCISLPSAEVRHWGGETISRKDGKNAERSKRESLKSDGTPDGFVKSESLSKAEFAYGGVGLTLLRQHYIFVAG</sequence>
<comment type="caution">
    <text evidence="2">The sequence shown here is derived from an EMBL/GenBank/DDBJ whole genome shotgun (WGS) entry which is preliminary data.</text>
</comment>
<evidence type="ECO:0000313" key="3">
    <source>
        <dbReference type="Proteomes" id="UP001294444"/>
    </source>
</evidence>
<feature type="region of interest" description="Disordered" evidence="1">
    <location>
        <begin position="52"/>
        <end position="75"/>
    </location>
</feature>
<evidence type="ECO:0000313" key="2">
    <source>
        <dbReference type="EMBL" id="SNX83541.1"/>
    </source>
</evidence>
<gene>
    <name evidence="2" type="ORF">MEPE_02248</name>
</gene>
<accession>A0AAJ4XKB7</accession>
<feature type="compositionally biased region" description="Basic and acidic residues" evidence="1">
    <location>
        <begin position="52"/>
        <end position="68"/>
    </location>
</feature>
<name>A0AAJ4XKB7_9BASI</name>
<evidence type="ECO:0000256" key="1">
    <source>
        <dbReference type="SAM" id="MobiDB-lite"/>
    </source>
</evidence>
<dbReference type="EMBL" id="OAPG01000004">
    <property type="protein sequence ID" value="SNX83541.1"/>
    <property type="molecule type" value="Genomic_DNA"/>
</dbReference>
<proteinExistence type="predicted"/>
<keyword evidence="3" id="KW-1185">Reference proteome</keyword>
<dbReference type="Proteomes" id="UP001294444">
    <property type="component" value="Unassembled WGS sequence"/>
</dbReference>
<dbReference type="AlphaFoldDB" id="A0AAJ4XKB7"/>
<reference evidence="2" key="1">
    <citation type="submission" date="2023-10" db="EMBL/GenBank/DDBJ databases">
        <authorList>
            <person name="Guldener U."/>
        </authorList>
    </citation>
    <scope>NUCLEOTIDE SEQUENCE</scope>
    <source>
        <strain evidence="2">Mp4</strain>
    </source>
</reference>
<protein>
    <submittedName>
        <fullName evidence="2">Uncharacterized protein</fullName>
    </submittedName>
</protein>
<organism evidence="2 3">
    <name type="scientific">Melanopsichium pennsylvanicum</name>
    <dbReference type="NCBI Taxonomy" id="63383"/>
    <lineage>
        <taxon>Eukaryota</taxon>
        <taxon>Fungi</taxon>
        <taxon>Dikarya</taxon>
        <taxon>Basidiomycota</taxon>
        <taxon>Ustilaginomycotina</taxon>
        <taxon>Ustilaginomycetes</taxon>
        <taxon>Ustilaginales</taxon>
        <taxon>Ustilaginaceae</taxon>
        <taxon>Melanopsichium</taxon>
    </lineage>
</organism>